<accession>A0A0U5CMI0</accession>
<feature type="domain" description="Major facilitator superfamily (MFS) profile" evidence="7">
    <location>
        <begin position="66"/>
        <end position="548"/>
    </location>
</feature>
<dbReference type="AlphaFoldDB" id="A0A0U5CMI0"/>
<feature type="transmembrane region" description="Helical" evidence="6">
    <location>
        <begin position="195"/>
        <end position="215"/>
    </location>
</feature>
<comment type="subcellular location">
    <subcellularLocation>
        <location evidence="1">Membrane</location>
        <topology evidence="1">Multi-pass membrane protein</topology>
    </subcellularLocation>
</comment>
<dbReference type="Gene3D" id="1.20.1250.20">
    <property type="entry name" value="MFS general substrate transporter like domains"/>
    <property type="match status" value="1"/>
</dbReference>
<keyword evidence="5 6" id="KW-0472">Membrane</keyword>
<dbReference type="STRING" id="454130.A0A0U5CMI0"/>
<feature type="transmembrane region" description="Helical" evidence="6">
    <location>
        <begin position="295"/>
        <end position="320"/>
    </location>
</feature>
<protein>
    <recommendedName>
        <fullName evidence="7">Major facilitator superfamily (MFS) profile domain-containing protein</fullName>
    </recommendedName>
</protein>
<gene>
    <name evidence="8" type="ORF">ASPCAL02381</name>
</gene>
<reference evidence="9" key="1">
    <citation type="journal article" date="2016" name="Genome Announc.">
        <title>Draft genome sequences of fungus Aspergillus calidoustus.</title>
        <authorList>
            <person name="Horn F."/>
            <person name="Linde J."/>
            <person name="Mattern D.J."/>
            <person name="Walther G."/>
            <person name="Guthke R."/>
            <person name="Scherlach K."/>
            <person name="Martin K."/>
            <person name="Brakhage A.A."/>
            <person name="Petzke L."/>
            <person name="Valiante V."/>
        </authorList>
    </citation>
    <scope>NUCLEOTIDE SEQUENCE [LARGE SCALE GENOMIC DNA]</scope>
    <source>
        <strain evidence="9">SF006504</strain>
    </source>
</reference>
<dbReference type="GO" id="GO:0022857">
    <property type="term" value="F:transmembrane transporter activity"/>
    <property type="evidence" value="ECO:0007669"/>
    <property type="project" value="InterPro"/>
</dbReference>
<dbReference type="Proteomes" id="UP000054771">
    <property type="component" value="Unassembled WGS sequence"/>
</dbReference>
<dbReference type="PANTHER" id="PTHR43791:SF35">
    <property type="entry name" value="MAJOR FACILITATOR SUPERFAMILY (MFS) PROFILE DOMAIN-CONTAINING PROTEIN"/>
    <property type="match status" value="1"/>
</dbReference>
<dbReference type="GO" id="GO:0016020">
    <property type="term" value="C:membrane"/>
    <property type="evidence" value="ECO:0007669"/>
    <property type="project" value="UniProtKB-SubCell"/>
</dbReference>
<keyword evidence="3 6" id="KW-0812">Transmembrane</keyword>
<evidence type="ECO:0000256" key="4">
    <source>
        <dbReference type="ARBA" id="ARBA00022989"/>
    </source>
</evidence>
<evidence type="ECO:0000256" key="1">
    <source>
        <dbReference type="ARBA" id="ARBA00004141"/>
    </source>
</evidence>
<dbReference type="PROSITE" id="PS50850">
    <property type="entry name" value="MFS"/>
    <property type="match status" value="1"/>
</dbReference>
<feature type="transmembrane region" description="Helical" evidence="6">
    <location>
        <begin position="360"/>
        <end position="380"/>
    </location>
</feature>
<evidence type="ECO:0000313" key="9">
    <source>
        <dbReference type="Proteomes" id="UP000054771"/>
    </source>
</evidence>
<sequence length="548" mass="61328">MSTASEALGPGHEIDKEAVPEHCEKLPDSKGFEGNQAQTIISSYTGNPEWSPTEEKRLVRKIDLRLMSLLALSYGLQYYDKALLGQAAIFGLRNDLHLDIGNRFSFSAAIFYLGFLVGATPAVMLAQRYPIERVIFSVVCLWGVCLLCTIACHNYQGLYAQRFALGVLESGVSPIFMMSVGAFYKRGEQVLRMGIWYSATGFVAIFSPLINYALGHIKSGPLPPWKYMYIVAGVITILWSFVLLQYFPPDPVNARGFTQRERYIAIARLRINNSGVRDTHFKKEQVRELLVDIKFWLLFSIAFLGMIPNGPGSTFIPIIINGFGFSTLNTLLLNAPYGFIAGVGILCFSYTAYRVKNARTLIMFSGYAMTIISSLLFWLLPKSQRGLLLFACYIFPFWGASFSLTMSYVPIYIPRPQLQIPVAQEWPRCMVLMHANLSQSPPSIRLCTANTAGYTKRSLASSGVFLGYCLGNFVAPLLFKSEDAPRYEPGFIAVIACCAAAGVLSLVYRYICVWENRGRDRSGIAEAFDHAFDDDLTDIKNRQFRYGY</sequence>
<dbReference type="EMBL" id="CDMC01000002">
    <property type="protein sequence ID" value="CEN59940.1"/>
    <property type="molecule type" value="Genomic_DNA"/>
</dbReference>
<feature type="transmembrane region" description="Helical" evidence="6">
    <location>
        <begin position="459"/>
        <end position="479"/>
    </location>
</feature>
<feature type="transmembrane region" description="Helical" evidence="6">
    <location>
        <begin position="104"/>
        <end position="127"/>
    </location>
</feature>
<dbReference type="InterPro" id="IPR011701">
    <property type="entry name" value="MFS"/>
</dbReference>
<dbReference type="PANTHER" id="PTHR43791">
    <property type="entry name" value="PERMEASE-RELATED"/>
    <property type="match status" value="1"/>
</dbReference>
<dbReference type="OMA" id="RMGAWYC"/>
<feature type="transmembrane region" description="Helical" evidence="6">
    <location>
        <begin position="227"/>
        <end position="247"/>
    </location>
</feature>
<feature type="transmembrane region" description="Helical" evidence="6">
    <location>
        <begin position="332"/>
        <end position="353"/>
    </location>
</feature>
<proteinExistence type="predicted"/>
<dbReference type="InterPro" id="IPR020846">
    <property type="entry name" value="MFS_dom"/>
</dbReference>
<feature type="transmembrane region" description="Helical" evidence="6">
    <location>
        <begin position="162"/>
        <end position="183"/>
    </location>
</feature>
<evidence type="ECO:0000256" key="5">
    <source>
        <dbReference type="ARBA" id="ARBA00023136"/>
    </source>
</evidence>
<evidence type="ECO:0000313" key="8">
    <source>
        <dbReference type="EMBL" id="CEN59940.1"/>
    </source>
</evidence>
<organism evidence="8 9">
    <name type="scientific">Aspergillus calidoustus</name>
    <dbReference type="NCBI Taxonomy" id="454130"/>
    <lineage>
        <taxon>Eukaryota</taxon>
        <taxon>Fungi</taxon>
        <taxon>Dikarya</taxon>
        <taxon>Ascomycota</taxon>
        <taxon>Pezizomycotina</taxon>
        <taxon>Eurotiomycetes</taxon>
        <taxon>Eurotiomycetidae</taxon>
        <taxon>Eurotiales</taxon>
        <taxon>Aspergillaceae</taxon>
        <taxon>Aspergillus</taxon>
        <taxon>Aspergillus subgen. Nidulantes</taxon>
    </lineage>
</organism>
<name>A0A0U5CMI0_ASPCI</name>
<evidence type="ECO:0000259" key="7">
    <source>
        <dbReference type="PROSITE" id="PS50850"/>
    </source>
</evidence>
<keyword evidence="4 6" id="KW-1133">Transmembrane helix</keyword>
<evidence type="ECO:0000256" key="6">
    <source>
        <dbReference type="SAM" id="Phobius"/>
    </source>
</evidence>
<keyword evidence="9" id="KW-1185">Reference proteome</keyword>
<dbReference type="InterPro" id="IPR036259">
    <property type="entry name" value="MFS_trans_sf"/>
</dbReference>
<keyword evidence="2" id="KW-0813">Transport</keyword>
<evidence type="ECO:0000256" key="2">
    <source>
        <dbReference type="ARBA" id="ARBA00022448"/>
    </source>
</evidence>
<dbReference type="OrthoDB" id="6730379at2759"/>
<feature type="transmembrane region" description="Helical" evidence="6">
    <location>
        <begin position="386"/>
        <end position="409"/>
    </location>
</feature>
<dbReference type="SUPFAM" id="SSF103473">
    <property type="entry name" value="MFS general substrate transporter"/>
    <property type="match status" value="1"/>
</dbReference>
<dbReference type="Pfam" id="PF07690">
    <property type="entry name" value="MFS_1"/>
    <property type="match status" value="1"/>
</dbReference>
<feature type="transmembrane region" description="Helical" evidence="6">
    <location>
        <begin position="491"/>
        <end position="511"/>
    </location>
</feature>
<feature type="transmembrane region" description="Helical" evidence="6">
    <location>
        <begin position="134"/>
        <end position="156"/>
    </location>
</feature>
<evidence type="ECO:0000256" key="3">
    <source>
        <dbReference type="ARBA" id="ARBA00022692"/>
    </source>
</evidence>